<feature type="compositionally biased region" description="Basic and acidic residues" evidence="2">
    <location>
        <begin position="320"/>
        <end position="336"/>
    </location>
</feature>
<feature type="region of interest" description="Disordered" evidence="2">
    <location>
        <begin position="114"/>
        <end position="451"/>
    </location>
</feature>
<dbReference type="RefSeq" id="XP_064723870.1">
    <property type="nucleotide sequence ID" value="XM_064867798.1"/>
</dbReference>
<proteinExistence type="predicted"/>
<protein>
    <submittedName>
        <fullName evidence="3">Uncharacterized protein</fullName>
    </submittedName>
</protein>
<feature type="compositionally biased region" description="Polar residues" evidence="2">
    <location>
        <begin position="147"/>
        <end position="176"/>
    </location>
</feature>
<evidence type="ECO:0000313" key="4">
    <source>
        <dbReference type="Proteomes" id="UP001432216"/>
    </source>
</evidence>
<gene>
    <name evidence="3" type="ORF">IAS62_005999</name>
</gene>
<feature type="compositionally biased region" description="Low complexity" evidence="2">
    <location>
        <begin position="114"/>
        <end position="123"/>
    </location>
</feature>
<keyword evidence="1" id="KW-0175">Coiled coil</keyword>
<feature type="compositionally biased region" description="Polar residues" evidence="2">
    <location>
        <begin position="303"/>
        <end position="316"/>
    </location>
</feature>
<organism evidence="3 4">
    <name type="scientific">Cryptococcus decagattii</name>
    <dbReference type="NCBI Taxonomy" id="1859122"/>
    <lineage>
        <taxon>Eukaryota</taxon>
        <taxon>Fungi</taxon>
        <taxon>Dikarya</taxon>
        <taxon>Basidiomycota</taxon>
        <taxon>Agaricomycotina</taxon>
        <taxon>Tremellomycetes</taxon>
        <taxon>Tremellales</taxon>
        <taxon>Cryptococcaceae</taxon>
        <taxon>Cryptococcus</taxon>
        <taxon>Cryptococcus gattii species complex</taxon>
    </lineage>
</organism>
<feature type="compositionally biased region" description="Basic and acidic residues" evidence="2">
    <location>
        <begin position="224"/>
        <end position="302"/>
    </location>
</feature>
<feature type="compositionally biased region" description="Low complexity" evidence="2">
    <location>
        <begin position="177"/>
        <end position="188"/>
    </location>
</feature>
<feature type="compositionally biased region" description="Polar residues" evidence="2">
    <location>
        <begin position="1275"/>
        <end position="1293"/>
    </location>
</feature>
<feature type="region of interest" description="Disordered" evidence="2">
    <location>
        <begin position="1098"/>
        <end position="1134"/>
    </location>
</feature>
<keyword evidence="4" id="KW-1185">Reference proteome</keyword>
<evidence type="ECO:0000256" key="2">
    <source>
        <dbReference type="SAM" id="MobiDB-lite"/>
    </source>
</evidence>
<feature type="compositionally biased region" description="Polar residues" evidence="2">
    <location>
        <begin position="390"/>
        <end position="400"/>
    </location>
</feature>
<dbReference type="GeneID" id="89992768"/>
<feature type="coiled-coil region" evidence="1">
    <location>
        <begin position="959"/>
        <end position="993"/>
    </location>
</feature>
<feature type="coiled-coil region" evidence="1">
    <location>
        <begin position="696"/>
        <end position="780"/>
    </location>
</feature>
<accession>A0ABZ2B598</accession>
<dbReference type="EMBL" id="CP143817">
    <property type="protein sequence ID" value="WVO24631.1"/>
    <property type="molecule type" value="Genomic_DNA"/>
</dbReference>
<evidence type="ECO:0000256" key="1">
    <source>
        <dbReference type="SAM" id="Coils"/>
    </source>
</evidence>
<dbReference type="PANTHER" id="PTHR23159">
    <property type="entry name" value="CENTROSOMAL PROTEIN 2"/>
    <property type="match status" value="1"/>
</dbReference>
<dbReference type="PANTHER" id="PTHR23159:SF60">
    <property type="entry name" value="SPINDLE ASSEMBLY ABNORMAL PROTEIN 4"/>
    <property type="match status" value="1"/>
</dbReference>
<feature type="region of interest" description="Disordered" evidence="2">
    <location>
        <begin position="1224"/>
        <end position="1310"/>
    </location>
</feature>
<feature type="coiled-coil region" evidence="1">
    <location>
        <begin position="1040"/>
        <end position="1074"/>
    </location>
</feature>
<dbReference type="Proteomes" id="UP001432216">
    <property type="component" value="Chromosome 12"/>
</dbReference>
<sequence>MDPDLDDIGFSFSKPDHVPKNPFESIRCMTPFLPSSPNATSNNYAHPPVNIAGSNSHSSGTPVAARPHGMFPSFRFQKAHPLSQSILPPKSPSLSSASTGTTMAVCTSAVAAPTSPSATAPEAPSKDPTPQLPFGGPGRRFLPTKSGPFQTPTSPETPFASKSFSPVRTHTISERQSPSSLSLPYSMSIPRRQGSMVMGGTDAPKETTTTENSYKHYHGWVEPPMKDTVRDDERHHREVRGVDKEHAMEVEESHAYEPDNGDGRLEVEDKEPYESTIRQERTDEDQKNANNMDRGEQRRDVENGQQDHSSQENSGQDEMEPSRHDQYQYELHEGRYPDPPPSQAAVRNLQLRQHDTYNSSRPLGHGPSLPPNQEPHHIKYNFHKTPDQPPCSSSFGSLSNPKPAASSMSFLRGVSDHDRSGPATAMFKPSPLPLTKQPQKKDNDVSQGKPALSKATAGLRVELNKEGGSEQMLLMMLQSKNGEINGLKDEMLRLQCLMGVKQSANDGLTQETKRLEDLYKQSEQIWKTSISNAKKWRDTVKQKEMSKNQALKELKDSYEEQSQIYSGTINSLSNELVAFREESMKETEEDLKAHSSALANIRTALQSVKEDLTKHNNAVEELQSSKTRNVYLEDEIKVKDEEFRITRNQMLELQDKLKAFEETLAPNLERMMNDMIQLKESASTNPQVLEAALLAQKELHEKLSEREKENLTLQRESQETRFSRDDLDGQLGEAANHLRTLGCEAKNLKDMVQELERKHKEALQKSVAKTEAVANEWKHKLELADLRVASLEQSLSSVKADAHLFAQRAIQTEMDLKTDLAARSSESQARIDNLEKELKVAMGERDKAIRSLDETTAREQMLKDKSTSLTQSSKESQLQLQNVQGLLQDARKQGYILEEQVKSLSKQLEFRSQKSEGAMKLDDYFKHLQNKLVELQSAQGNTLELERAKAEVTHKQSCIQDLQRSLNDSRSTIDNINSDIRRLHLTIDQVTEENGRLKGEIEMRRQSGQELVERWERDELSAEEAVMIQKVTQQIRRGEQAIYRQELDEKSNAVKKLESRCKKLEAQISMLSRGKMISSLTTPSALNRIAHEAVSLFSSPLSNPPASSTAASHITVHSSSDPPNRPSAKSPSSPLATVAVSHMPIIESAVCLASITNSNFTPANSKKRRLLNSQDVEDSEESFGHDEIVDASFANVGEALLKQPPLIQVPPKLQKKTRFAEIIEHSSPSPDSQPEDVDDPIDPPTSQTQPNLHHLAPPPPSQVTKTYARNKGVMRTQSSLENVLANSSNTSGATGHEKGTRKLRGGRKSY</sequence>
<evidence type="ECO:0000313" key="3">
    <source>
        <dbReference type="EMBL" id="WVO24631.1"/>
    </source>
</evidence>
<feature type="compositionally biased region" description="Basic residues" evidence="2">
    <location>
        <begin position="1301"/>
        <end position="1310"/>
    </location>
</feature>
<reference evidence="3 4" key="1">
    <citation type="submission" date="2024-01" db="EMBL/GenBank/DDBJ databases">
        <title>Comparative genomics of Cryptococcus and Kwoniella reveals pathogenesis evolution and contrasting modes of karyotype evolution via chromosome fusion or intercentromeric recombination.</title>
        <authorList>
            <person name="Coelho M.A."/>
            <person name="David-Palma M."/>
            <person name="Shea T."/>
            <person name="Bowers K."/>
            <person name="McGinley-Smith S."/>
            <person name="Mohammad A.W."/>
            <person name="Gnirke A."/>
            <person name="Yurkov A.M."/>
            <person name="Nowrousian M."/>
            <person name="Sun S."/>
            <person name="Cuomo C.A."/>
            <person name="Heitman J."/>
        </authorList>
    </citation>
    <scope>NUCLEOTIDE SEQUENCE [LARGE SCALE GENOMIC DNA]</scope>
    <source>
        <strain evidence="3 4">7685027</strain>
    </source>
</reference>
<feature type="coiled-coil region" evidence="1">
    <location>
        <begin position="505"/>
        <end position="663"/>
    </location>
</feature>
<feature type="coiled-coil region" evidence="1">
    <location>
        <begin position="817"/>
        <end position="893"/>
    </location>
</feature>
<name>A0ABZ2B598_9TREE</name>